<dbReference type="RefSeq" id="WP_377123184.1">
    <property type="nucleotide sequence ID" value="NZ_JBHUHN010000001.1"/>
</dbReference>
<protein>
    <submittedName>
        <fullName evidence="2">Uncharacterized protein</fullName>
    </submittedName>
</protein>
<reference evidence="3" key="1">
    <citation type="journal article" date="2019" name="Int. J. Syst. Evol. Microbiol.">
        <title>The Global Catalogue of Microorganisms (GCM) 10K type strain sequencing project: providing services to taxonomists for standard genome sequencing and annotation.</title>
        <authorList>
            <consortium name="The Broad Institute Genomics Platform"/>
            <consortium name="The Broad Institute Genome Sequencing Center for Infectious Disease"/>
            <person name="Wu L."/>
            <person name="Ma J."/>
        </authorList>
    </citation>
    <scope>NUCLEOTIDE SEQUENCE [LARGE SCALE GENOMIC DNA]</scope>
    <source>
        <strain evidence="3">KCTC 52232</strain>
    </source>
</reference>
<gene>
    <name evidence="2" type="ORF">ACFSYC_02520</name>
</gene>
<dbReference type="EMBL" id="JBHUON010000002">
    <property type="protein sequence ID" value="MFD2863551.1"/>
    <property type="molecule type" value="Genomic_DNA"/>
</dbReference>
<organism evidence="2 3">
    <name type="scientific">Mucilaginibacter antarcticus</name>
    <dbReference type="NCBI Taxonomy" id="1855725"/>
    <lineage>
        <taxon>Bacteria</taxon>
        <taxon>Pseudomonadati</taxon>
        <taxon>Bacteroidota</taxon>
        <taxon>Sphingobacteriia</taxon>
        <taxon>Sphingobacteriales</taxon>
        <taxon>Sphingobacteriaceae</taxon>
        <taxon>Mucilaginibacter</taxon>
    </lineage>
</organism>
<comment type="caution">
    <text evidence="2">The sequence shown here is derived from an EMBL/GenBank/DDBJ whole genome shotgun (WGS) entry which is preliminary data.</text>
</comment>
<feature type="signal peptide" evidence="1">
    <location>
        <begin position="1"/>
        <end position="19"/>
    </location>
</feature>
<evidence type="ECO:0000313" key="3">
    <source>
        <dbReference type="Proteomes" id="UP001597601"/>
    </source>
</evidence>
<evidence type="ECO:0000313" key="2">
    <source>
        <dbReference type="EMBL" id="MFD2863551.1"/>
    </source>
</evidence>
<accession>A0ABW5XL99</accession>
<sequence>MRKLLIVMAFVLMRGSLYAQNAKLFLNKREIALPSVHFLEAATIDSINFYTGDQANEQFFLPTKGIDSVYVIFKHDMTDVVTYHQLLNLSHLDERARALPLDLGSVRYRYVDNAQTMVFNLEHVPSVSVQTTYTHIDYVSLFRAYRRPYDSDAGKMLIWLQGYCEGYGDNVYYNRYKRK</sequence>
<proteinExistence type="predicted"/>
<keyword evidence="1" id="KW-0732">Signal</keyword>
<keyword evidence="3" id="KW-1185">Reference proteome</keyword>
<evidence type="ECO:0000256" key="1">
    <source>
        <dbReference type="SAM" id="SignalP"/>
    </source>
</evidence>
<name>A0ABW5XL99_9SPHI</name>
<dbReference type="Proteomes" id="UP001597601">
    <property type="component" value="Unassembled WGS sequence"/>
</dbReference>
<feature type="chain" id="PRO_5047384421" evidence="1">
    <location>
        <begin position="20"/>
        <end position="179"/>
    </location>
</feature>